<name>A0ABV0ZQE5_9TELE</name>
<evidence type="ECO:0000313" key="2">
    <source>
        <dbReference type="EMBL" id="MEQ2308365.1"/>
    </source>
</evidence>
<reference evidence="2 3" key="1">
    <citation type="submission" date="2021-06" db="EMBL/GenBank/DDBJ databases">
        <authorList>
            <person name="Palmer J.M."/>
        </authorList>
    </citation>
    <scope>NUCLEOTIDE SEQUENCE [LARGE SCALE GENOMIC DNA]</scope>
    <source>
        <strain evidence="2 3">AS_MEX2019</strain>
        <tissue evidence="2">Muscle</tissue>
    </source>
</reference>
<sequence length="100" mass="10845">MVEVGGGGARYAIIRVFPRYSIRIHSPPHRGPLSNGAEGGGRGGSPPLCIEQRQLCDTLRCCMSCMRSSPSGGFVLLNNIGQRDAHKPGVRQREKRGRTD</sequence>
<comment type="caution">
    <text evidence="2">The sequence shown here is derived from an EMBL/GenBank/DDBJ whole genome shotgun (WGS) entry which is preliminary data.</text>
</comment>
<feature type="compositionally biased region" description="Basic residues" evidence="1">
    <location>
        <begin position="88"/>
        <end position="100"/>
    </location>
</feature>
<keyword evidence="3" id="KW-1185">Reference proteome</keyword>
<evidence type="ECO:0000256" key="1">
    <source>
        <dbReference type="SAM" id="MobiDB-lite"/>
    </source>
</evidence>
<organism evidence="2 3">
    <name type="scientific">Ameca splendens</name>
    <dbReference type="NCBI Taxonomy" id="208324"/>
    <lineage>
        <taxon>Eukaryota</taxon>
        <taxon>Metazoa</taxon>
        <taxon>Chordata</taxon>
        <taxon>Craniata</taxon>
        <taxon>Vertebrata</taxon>
        <taxon>Euteleostomi</taxon>
        <taxon>Actinopterygii</taxon>
        <taxon>Neopterygii</taxon>
        <taxon>Teleostei</taxon>
        <taxon>Neoteleostei</taxon>
        <taxon>Acanthomorphata</taxon>
        <taxon>Ovalentaria</taxon>
        <taxon>Atherinomorphae</taxon>
        <taxon>Cyprinodontiformes</taxon>
        <taxon>Goodeidae</taxon>
        <taxon>Ameca</taxon>
    </lineage>
</organism>
<dbReference type="Proteomes" id="UP001469553">
    <property type="component" value="Unassembled WGS sequence"/>
</dbReference>
<protein>
    <submittedName>
        <fullName evidence="2">Uncharacterized protein</fullName>
    </submittedName>
</protein>
<feature type="region of interest" description="Disordered" evidence="1">
    <location>
        <begin position="25"/>
        <end position="45"/>
    </location>
</feature>
<gene>
    <name evidence="2" type="ORF">AMECASPLE_027556</name>
</gene>
<evidence type="ECO:0000313" key="3">
    <source>
        <dbReference type="Proteomes" id="UP001469553"/>
    </source>
</evidence>
<feature type="region of interest" description="Disordered" evidence="1">
    <location>
        <begin position="79"/>
        <end position="100"/>
    </location>
</feature>
<proteinExistence type="predicted"/>
<accession>A0ABV0ZQE5</accession>
<dbReference type="EMBL" id="JAHRIP010068761">
    <property type="protein sequence ID" value="MEQ2308365.1"/>
    <property type="molecule type" value="Genomic_DNA"/>
</dbReference>